<keyword evidence="1" id="KW-0732">Signal</keyword>
<name>A0A1T5GNH5_9SPHN</name>
<dbReference type="Proteomes" id="UP000189818">
    <property type="component" value="Unassembled WGS sequence"/>
</dbReference>
<keyword evidence="4" id="KW-1185">Reference proteome</keyword>
<dbReference type="SUPFAM" id="SSF56601">
    <property type="entry name" value="beta-lactamase/transpeptidase-like"/>
    <property type="match status" value="1"/>
</dbReference>
<gene>
    <name evidence="3" type="ORF">SAMN06295920_1175</name>
</gene>
<dbReference type="EMBL" id="FUYM01000017">
    <property type="protein sequence ID" value="SKC09953.1"/>
    <property type="molecule type" value="Genomic_DNA"/>
</dbReference>
<feature type="signal peptide" evidence="1">
    <location>
        <begin position="1"/>
        <end position="25"/>
    </location>
</feature>
<dbReference type="RefSeq" id="WP_079650784.1">
    <property type="nucleotide sequence ID" value="NZ_FUYM01000017.1"/>
</dbReference>
<dbReference type="InterPro" id="IPR012338">
    <property type="entry name" value="Beta-lactam/transpept-like"/>
</dbReference>
<dbReference type="PANTHER" id="PTHR46825:SF9">
    <property type="entry name" value="BETA-LACTAMASE-RELATED DOMAIN-CONTAINING PROTEIN"/>
    <property type="match status" value="1"/>
</dbReference>
<dbReference type="PANTHER" id="PTHR46825">
    <property type="entry name" value="D-ALANYL-D-ALANINE-CARBOXYPEPTIDASE/ENDOPEPTIDASE AMPH"/>
    <property type="match status" value="1"/>
</dbReference>
<evidence type="ECO:0000313" key="3">
    <source>
        <dbReference type="EMBL" id="SKC09953.1"/>
    </source>
</evidence>
<organism evidence="3 4">
    <name type="scientific">Rhizorhabdus histidinilytica</name>
    <dbReference type="NCBI Taxonomy" id="439228"/>
    <lineage>
        <taxon>Bacteria</taxon>
        <taxon>Pseudomonadati</taxon>
        <taxon>Pseudomonadota</taxon>
        <taxon>Alphaproteobacteria</taxon>
        <taxon>Sphingomonadales</taxon>
        <taxon>Sphingomonadaceae</taxon>
        <taxon>Rhizorhabdus</taxon>
    </lineage>
</organism>
<dbReference type="InterPro" id="IPR001466">
    <property type="entry name" value="Beta-lactam-related"/>
</dbReference>
<reference evidence="4" key="1">
    <citation type="submission" date="2017-02" db="EMBL/GenBank/DDBJ databases">
        <authorList>
            <person name="Varghese N."/>
            <person name="Submissions S."/>
        </authorList>
    </citation>
    <scope>NUCLEOTIDE SEQUENCE [LARGE SCALE GENOMIC DNA]</scope>
    <source>
        <strain evidence="4">UM2</strain>
    </source>
</reference>
<sequence length="542" mass="57063">MSRLSRLGLALALSLGLAVAAPVSAAGPVSQAAIAEVRAMVAAAPDPWGLAVAVTDRDRTLLVAMHGYADIAARTPVAADTRFAIGSISKSFTAITLMQLADEGRFDPDAPIARYLPDFHPRGAFPAITGDALLTHTAGLPNYLADVASMRFAIAATNALEPRYAPGAHFWYSNLGYQLLGYAAERIEGQPFALVLKRRVLDRLGMAATVPQIDDRLRGRIATSYARSPDGSYHAAPWFPYLAADGAIVSTAGDMAAYARMLLARGDAPGGRLISERAFARLATARLDDYGYGFDVLDGGRVLAHSGSIAGFQAYLHADLGQGVAVVLLGNGPIDPGLRGRIIARLSGKAPDKASGAPKPFAEPSSFAGHFIGPRGERLDIVVDASGQLAATRDGATVPLVRLTRDGWGAYLTPQGPRSLIFFRDAAGAVTDVSDGATGYAKAGSGPPPPETSAAYRALVGRYMAHGEEGPGVRIFVRNGRLMMAYADSNAPPDMLAEDGPGRFRLAEPAYAPEELVFDTSIDGRAQRLRLSGVPLYRVDLP</sequence>
<evidence type="ECO:0000313" key="4">
    <source>
        <dbReference type="Proteomes" id="UP000189818"/>
    </source>
</evidence>
<protein>
    <submittedName>
        <fullName evidence="3">CubicO group peptidase, beta-lactamase class C family</fullName>
    </submittedName>
</protein>
<dbReference type="OrthoDB" id="113033at2"/>
<accession>A0A1T5GNH5</accession>
<feature type="domain" description="Beta-lactamase-related" evidence="2">
    <location>
        <begin position="49"/>
        <end position="335"/>
    </location>
</feature>
<evidence type="ECO:0000256" key="1">
    <source>
        <dbReference type="SAM" id="SignalP"/>
    </source>
</evidence>
<dbReference type="AlphaFoldDB" id="A0A1T5GNH5"/>
<dbReference type="STRING" id="439228.SAMN06295920_1175"/>
<dbReference type="Pfam" id="PF00144">
    <property type="entry name" value="Beta-lactamase"/>
    <property type="match status" value="1"/>
</dbReference>
<proteinExistence type="predicted"/>
<evidence type="ECO:0000259" key="2">
    <source>
        <dbReference type="Pfam" id="PF00144"/>
    </source>
</evidence>
<dbReference type="InterPro" id="IPR050491">
    <property type="entry name" value="AmpC-like"/>
</dbReference>
<dbReference type="Gene3D" id="3.40.710.10">
    <property type="entry name" value="DD-peptidase/beta-lactamase superfamily"/>
    <property type="match status" value="1"/>
</dbReference>
<feature type="chain" id="PRO_5012662383" evidence="1">
    <location>
        <begin position="26"/>
        <end position="542"/>
    </location>
</feature>